<dbReference type="InterPro" id="IPR050317">
    <property type="entry name" value="Plant_Fungal_Acyltransferase"/>
</dbReference>
<organism evidence="2 3">
    <name type="scientific">Adineta steineri</name>
    <dbReference type="NCBI Taxonomy" id="433720"/>
    <lineage>
        <taxon>Eukaryota</taxon>
        <taxon>Metazoa</taxon>
        <taxon>Spiralia</taxon>
        <taxon>Gnathifera</taxon>
        <taxon>Rotifera</taxon>
        <taxon>Eurotatoria</taxon>
        <taxon>Bdelloidea</taxon>
        <taxon>Adinetida</taxon>
        <taxon>Adinetidae</taxon>
        <taxon>Adineta</taxon>
    </lineage>
</organism>
<dbReference type="GO" id="GO:0044550">
    <property type="term" value="P:secondary metabolite biosynthetic process"/>
    <property type="evidence" value="ECO:0007669"/>
    <property type="project" value="TreeGrafter"/>
</dbReference>
<dbReference type="OrthoDB" id="1862401at2759"/>
<evidence type="ECO:0000313" key="2">
    <source>
        <dbReference type="EMBL" id="CAF1072697.1"/>
    </source>
</evidence>
<name>A0A814M0C3_9BILA</name>
<dbReference type="PANTHER" id="PTHR31642:SF310">
    <property type="entry name" value="FATTY ALCOHOL:CAFFEOYL-COA ACYLTRANSFERASE"/>
    <property type="match status" value="1"/>
</dbReference>
<protein>
    <submittedName>
        <fullName evidence="2">Uncharacterized protein</fullName>
    </submittedName>
</protein>
<proteinExistence type="predicted"/>
<dbReference type="AlphaFoldDB" id="A0A814M0C3"/>
<dbReference type="InterPro" id="IPR023213">
    <property type="entry name" value="CAT-like_dom_sf"/>
</dbReference>
<dbReference type="SUPFAM" id="SSF52777">
    <property type="entry name" value="CoA-dependent acyltransferases"/>
    <property type="match status" value="1"/>
</dbReference>
<evidence type="ECO:0000313" key="3">
    <source>
        <dbReference type="Proteomes" id="UP000663891"/>
    </source>
</evidence>
<comment type="caution">
    <text evidence="2">The sequence shown here is derived from an EMBL/GenBank/DDBJ whole genome shotgun (WGS) entry which is preliminary data.</text>
</comment>
<dbReference type="Pfam" id="PF02458">
    <property type="entry name" value="Transferase"/>
    <property type="match status" value="1"/>
</dbReference>
<dbReference type="Gene3D" id="3.30.559.10">
    <property type="entry name" value="Chloramphenicol acetyltransferase-like domain"/>
    <property type="match status" value="1"/>
</dbReference>
<reference evidence="2" key="1">
    <citation type="submission" date="2021-02" db="EMBL/GenBank/DDBJ databases">
        <authorList>
            <person name="Nowell W R."/>
        </authorList>
    </citation>
    <scope>NUCLEOTIDE SEQUENCE</scope>
</reference>
<sequence>MQSWLIPPIPPTGNNQRIELAGLDLWISHCINDVFVYPADLDIDRLKQALSHTLSLWPLIAGRFLLINDEHYIIEMSDNSIPLSFVENTELTQWPLNLNVVLDAAEDRLTKFIDKVSTAKLLRGSLDEPLFRIKITRLVQSGGWIMGTSWAHVLGDAFAYMKFLNTFSRFYQQLEPLEPSPIFERRLWNRENADQSVLPFLKHLTDAASAKQNFEKAMRDQTTHDQINILFSGEELAQLHKLAGNVMLTIQDVMTAYVILTLNTHCFENNEQIIQHTNTIVNYRGVVDSIASPGLMANCSLKMVSENFEDPYSLSSIAKSIRHSIIQSRDPSFLHSLLATADGLMRNLARDNLELNTDHIPHGCLNNSNYRYDWADLVDFGYINKCRFHTEGTAPLFLRIFRLNPVFDGTHWMERDRKGAEVAFRIEKSMKQKFIEAWQRDIKENFIQVKQ</sequence>
<evidence type="ECO:0000256" key="1">
    <source>
        <dbReference type="ARBA" id="ARBA00022679"/>
    </source>
</evidence>
<dbReference type="EMBL" id="CAJNON010000178">
    <property type="protein sequence ID" value="CAF1072697.1"/>
    <property type="molecule type" value="Genomic_DNA"/>
</dbReference>
<keyword evidence="1" id="KW-0808">Transferase</keyword>
<dbReference type="Proteomes" id="UP000663891">
    <property type="component" value="Unassembled WGS sequence"/>
</dbReference>
<gene>
    <name evidence="2" type="ORF">VCS650_LOCUS18569</name>
</gene>
<accession>A0A814M0C3</accession>
<dbReference type="PANTHER" id="PTHR31642">
    <property type="entry name" value="TRICHOTHECENE 3-O-ACETYLTRANSFERASE"/>
    <property type="match status" value="1"/>
</dbReference>
<dbReference type="GO" id="GO:0016747">
    <property type="term" value="F:acyltransferase activity, transferring groups other than amino-acyl groups"/>
    <property type="evidence" value="ECO:0007669"/>
    <property type="project" value="TreeGrafter"/>
</dbReference>